<dbReference type="PANTHER" id="PTHR24421">
    <property type="entry name" value="NITRATE/NITRITE SENSOR PROTEIN NARX-RELATED"/>
    <property type="match status" value="1"/>
</dbReference>
<dbReference type="Gene3D" id="3.30.565.10">
    <property type="entry name" value="Histidine kinase-like ATPase, C-terminal domain"/>
    <property type="match status" value="1"/>
</dbReference>
<dbReference type="EMBL" id="JAANOU010000001">
    <property type="protein sequence ID" value="NIH78830.1"/>
    <property type="molecule type" value="Genomic_DNA"/>
</dbReference>
<dbReference type="Proteomes" id="UP000754495">
    <property type="component" value="Unassembled WGS sequence"/>
</dbReference>
<dbReference type="InterPro" id="IPR011712">
    <property type="entry name" value="Sig_transdc_His_kin_sub3_dim/P"/>
</dbReference>
<comment type="caution">
    <text evidence="6">The sequence shown here is derived from an EMBL/GenBank/DDBJ whole genome shotgun (WGS) entry which is preliminary data.</text>
</comment>
<protein>
    <submittedName>
        <fullName evidence="6">Signal transduction histidine kinase</fullName>
    </submittedName>
</protein>
<dbReference type="PANTHER" id="PTHR24421:SF56">
    <property type="entry name" value="OXYGEN SENSOR HISTIDINE KINASE RESPONSE REGULATOR DOST"/>
    <property type="match status" value="1"/>
</dbReference>
<dbReference type="RefSeq" id="WP_167111647.1">
    <property type="nucleotide sequence ID" value="NZ_JAANOU010000001.1"/>
</dbReference>
<reference evidence="6 7" key="1">
    <citation type="submission" date="2020-03" db="EMBL/GenBank/DDBJ databases">
        <title>Sequencing the genomes of 1000 actinobacteria strains.</title>
        <authorList>
            <person name="Klenk H.-P."/>
        </authorList>
    </citation>
    <scope>NUCLEOTIDE SEQUENCE [LARGE SCALE GENOMIC DNA]</scope>
    <source>
        <strain evidence="6 7">DSM 45668</strain>
    </source>
</reference>
<feature type="domain" description="GAF" evidence="4">
    <location>
        <begin position="136"/>
        <end position="290"/>
    </location>
</feature>
<dbReference type="GO" id="GO:0016301">
    <property type="term" value="F:kinase activity"/>
    <property type="evidence" value="ECO:0007669"/>
    <property type="project" value="UniProtKB-KW"/>
</dbReference>
<evidence type="ECO:0000256" key="2">
    <source>
        <dbReference type="ARBA" id="ARBA00022777"/>
    </source>
</evidence>
<dbReference type="InterPro" id="IPR050482">
    <property type="entry name" value="Sensor_HK_TwoCompSys"/>
</dbReference>
<dbReference type="CDD" id="cd16917">
    <property type="entry name" value="HATPase_UhpB-NarQ-NarX-like"/>
    <property type="match status" value="1"/>
</dbReference>
<dbReference type="SMART" id="SM00065">
    <property type="entry name" value="GAF"/>
    <property type="match status" value="1"/>
</dbReference>
<keyword evidence="7" id="KW-1185">Reference proteome</keyword>
<dbReference type="Gene3D" id="3.30.450.40">
    <property type="match status" value="2"/>
</dbReference>
<dbReference type="InterPro" id="IPR029016">
    <property type="entry name" value="GAF-like_dom_sf"/>
</dbReference>
<evidence type="ECO:0000256" key="1">
    <source>
        <dbReference type="ARBA" id="ARBA00022679"/>
    </source>
</evidence>
<organism evidence="6 7">
    <name type="scientific">Amycolatopsis viridis</name>
    <dbReference type="NCBI Taxonomy" id="185678"/>
    <lineage>
        <taxon>Bacteria</taxon>
        <taxon>Bacillati</taxon>
        <taxon>Actinomycetota</taxon>
        <taxon>Actinomycetes</taxon>
        <taxon>Pseudonocardiales</taxon>
        <taxon>Pseudonocardiaceae</taxon>
        <taxon>Amycolatopsis</taxon>
    </lineage>
</organism>
<dbReference type="Pfam" id="PF07730">
    <property type="entry name" value="HisKA_3"/>
    <property type="match status" value="1"/>
</dbReference>
<proteinExistence type="predicted"/>
<dbReference type="InterPro" id="IPR003594">
    <property type="entry name" value="HATPase_dom"/>
</dbReference>
<dbReference type="Gene3D" id="1.20.5.1930">
    <property type="match status" value="1"/>
</dbReference>
<dbReference type="SUPFAM" id="SSF55781">
    <property type="entry name" value="GAF domain-like"/>
    <property type="match status" value="2"/>
</dbReference>
<keyword evidence="3" id="KW-0902">Two-component regulatory system</keyword>
<gene>
    <name evidence="6" type="ORF">FHX46_001360</name>
</gene>
<evidence type="ECO:0000259" key="4">
    <source>
        <dbReference type="SMART" id="SM00065"/>
    </source>
</evidence>
<dbReference type="Pfam" id="PF13185">
    <property type="entry name" value="GAF_2"/>
    <property type="match status" value="1"/>
</dbReference>
<keyword evidence="1" id="KW-0808">Transferase</keyword>
<name>A0ABX0STY9_9PSEU</name>
<dbReference type="SMART" id="SM00387">
    <property type="entry name" value="HATPase_c"/>
    <property type="match status" value="1"/>
</dbReference>
<evidence type="ECO:0000313" key="7">
    <source>
        <dbReference type="Proteomes" id="UP000754495"/>
    </source>
</evidence>
<dbReference type="Pfam" id="PF02518">
    <property type="entry name" value="HATPase_c"/>
    <property type="match status" value="1"/>
</dbReference>
<evidence type="ECO:0000256" key="3">
    <source>
        <dbReference type="ARBA" id="ARBA00023012"/>
    </source>
</evidence>
<dbReference type="InterPro" id="IPR003018">
    <property type="entry name" value="GAF"/>
</dbReference>
<dbReference type="InterPro" id="IPR036890">
    <property type="entry name" value="HATPase_C_sf"/>
</dbReference>
<accession>A0ABX0STY9</accession>
<dbReference type="SUPFAM" id="SSF55874">
    <property type="entry name" value="ATPase domain of HSP90 chaperone/DNA topoisomerase II/histidine kinase"/>
    <property type="match status" value="1"/>
</dbReference>
<evidence type="ECO:0000313" key="6">
    <source>
        <dbReference type="EMBL" id="NIH78830.1"/>
    </source>
</evidence>
<feature type="domain" description="Histidine kinase/HSP90-like ATPase" evidence="5">
    <location>
        <begin position="401"/>
        <end position="494"/>
    </location>
</feature>
<evidence type="ECO:0000259" key="5">
    <source>
        <dbReference type="SMART" id="SM00387"/>
    </source>
</evidence>
<sequence>MIGPDARALVEAVVGIAADLSLPGILTKVVASARALTGARHAVVEVPHAAPVSSGDPAPGPALGVPLHAGRGRFGELRVTGKAGGFTGADREAVAALATAAGMAIDNAAAYARTRGRERWLEASHEVTAALLTGEDPQRTLRLIAEHARVVSGASAAAVAVPREDDPHTLSFDVVATGADAPPGLAGLTVPLHGTASGAAFRSGTPVVVRDYGRYVAREQAGIEVPEAIRALDSAVAVPLAVGGETLGVLLVARVGGTSPFTDDEVVLARTFAGHAALAMEFARAEEDRQRLAVFTERDRIARDLHDLVIQRLFATGLGLEGLRPLITQPEVADRLTGFVHELDRTIREIRNSIFSLTQPEEPDGSLRAELLRLAQDCTEALGFAPRLRFTGPVDSAVPAQVRVDLVATVREALANVARHARAGEVSIEVAVDRSARSLTLTVSDDGVGIADESGRRSGLVNLGERAARWSGRCSVRRAGKRGTTLVWTAELAGAEGA</sequence>
<keyword evidence="2 6" id="KW-0418">Kinase</keyword>